<evidence type="ECO:0000313" key="2">
    <source>
        <dbReference type="EMBL" id="EHN01597.1"/>
    </source>
</evidence>
<dbReference type="OrthoDB" id="6417021at2759"/>
<comment type="caution">
    <text evidence="2">The sequence shown here is derived from an EMBL/GenBank/DDBJ whole genome shotgun (WGS) entry which is preliminary data.</text>
</comment>
<dbReference type="Proteomes" id="UP000009009">
    <property type="component" value="Unassembled WGS sequence"/>
</dbReference>
<evidence type="ECO:0000313" key="3">
    <source>
        <dbReference type="Proteomes" id="UP000009009"/>
    </source>
</evidence>
<protein>
    <submittedName>
        <fullName evidence="2">YJR136C-like protein</fullName>
    </submittedName>
</protein>
<dbReference type="InterPro" id="IPR018870">
    <property type="entry name" value="Tti2"/>
</dbReference>
<name>H0GX68_SACCK</name>
<proteinExistence type="inferred from homology"/>
<evidence type="ECO:0000256" key="1">
    <source>
        <dbReference type="ARBA" id="ARBA00034736"/>
    </source>
</evidence>
<dbReference type="Pfam" id="PF10521">
    <property type="entry name" value="Tti2"/>
    <property type="match status" value="1"/>
</dbReference>
<accession>H0GX68</accession>
<dbReference type="AlphaFoldDB" id="H0GX68"/>
<dbReference type="PhylomeDB" id="H0GX68"/>
<comment type="similarity">
    <text evidence="1">Belongs to the TTI2 family.</text>
</comment>
<organism evidence="2 3">
    <name type="scientific">Saccharomyces cerevisiae x Saccharomyces kudriavzevii (strain VIN7)</name>
    <name type="common">Yeast</name>
    <dbReference type="NCBI Taxonomy" id="1095631"/>
    <lineage>
        <taxon>Eukaryota</taxon>
        <taxon>Fungi</taxon>
        <taxon>Dikarya</taxon>
        <taxon>Ascomycota</taxon>
        <taxon>Saccharomycotina</taxon>
        <taxon>Saccharomycetes</taxon>
        <taxon>Saccharomycetales</taxon>
        <taxon>Saccharomycetaceae</taxon>
        <taxon>Saccharomyces</taxon>
    </lineage>
</organism>
<reference evidence="2 3" key="1">
    <citation type="journal article" date="2012" name="FEMS Yeast Res.">
        <title>The genome sequence of the wine yeast VIN7 reveals an allotriploid hybrid genome with Saccharomyces cerevisiae and Saccharomyces kudriavzevii origins.</title>
        <authorList>
            <person name="Borneman A.R."/>
            <person name="Desany B.A."/>
            <person name="Riches D."/>
            <person name="Affourtit J.P."/>
            <person name="Forgan A.H."/>
            <person name="Pretorius I.S."/>
            <person name="Egholm M."/>
            <person name="Chambers P.J."/>
        </authorList>
    </citation>
    <scope>NUCLEOTIDE SEQUENCE [LARGE SCALE GENOMIC DNA]</scope>
    <source>
        <strain evidence="2 3">VIN7</strain>
    </source>
</reference>
<keyword evidence="3" id="KW-1185">Reference proteome</keyword>
<sequence>MKEMKTRRRAKNQKGTKKRMAKISDIIDELVDTKLSPARLSELCFQLQENVDDVYATTMADEIKLIESLSYLSLSPGTEIQINNDVIKTIDKRFQSGRNHYGDIMRGLISSLQPLLLKGKSNSELKGQQNLVLKPALGMSLKEDNLKEVWIGQGGLKSIPLFYVVLLHLKRKDVSTNLSWIVPGILNILDDTTDLRRIKLRGVLLLQTLLDHTFVCEIDDSKWIQFSSIGLFPLLEKILVNMCYFLPPSYNANDTLAIWRVVFPTIHSLYRVEFVNDNTKYQYHLEKFMSEILLQNIIPRASLTYDNLTTYALETATNILKLQKGGSVVHLQRLVYVLGEYIVRNPFFTIFPELVSKALLVIDTLIEVCPNERIVAHKFDILSLILITFDKCLQEDALNEPTLLQCKKNDEKFTALQLQHGR</sequence>
<dbReference type="HOGENOM" id="CLU_054067_0_0_1"/>
<dbReference type="GO" id="GO:0110078">
    <property type="term" value="C:TTT Hsp90 cochaperone complex"/>
    <property type="evidence" value="ECO:0007669"/>
    <property type="project" value="InterPro"/>
</dbReference>
<gene>
    <name evidence="2" type="ORF">VIN7_8151</name>
</gene>
<dbReference type="EMBL" id="AGVY01000283">
    <property type="protein sequence ID" value="EHN01597.1"/>
    <property type="molecule type" value="Genomic_DNA"/>
</dbReference>